<keyword evidence="6" id="KW-1185">Reference proteome</keyword>
<reference evidence="5" key="1">
    <citation type="submission" date="2020-07" db="EMBL/GenBank/DDBJ databases">
        <authorList>
            <person name="Nieuwenhuis M."/>
            <person name="Van De Peppel L.J.J."/>
        </authorList>
    </citation>
    <scope>NUCLEOTIDE SEQUENCE</scope>
    <source>
        <strain evidence="5">AP01</strain>
        <tissue evidence="5">Mycelium</tissue>
    </source>
</reference>
<dbReference type="GO" id="GO:0046872">
    <property type="term" value="F:metal ion binding"/>
    <property type="evidence" value="ECO:0007669"/>
    <property type="project" value="UniProtKB-KW"/>
</dbReference>
<reference evidence="5" key="2">
    <citation type="submission" date="2021-10" db="EMBL/GenBank/DDBJ databases">
        <title>Phylogenomics reveals ancestral predisposition of the termite-cultivated fungus Termitomyces towards a domesticated lifestyle.</title>
        <authorList>
            <person name="Auxier B."/>
            <person name="Grum-Grzhimaylo A."/>
            <person name="Cardenas M.E."/>
            <person name="Lodge J.D."/>
            <person name="Laessoe T."/>
            <person name="Pedersen O."/>
            <person name="Smith M.E."/>
            <person name="Kuyper T.W."/>
            <person name="Franco-Molano E.A."/>
            <person name="Baroni T.J."/>
            <person name="Aanen D.K."/>
        </authorList>
    </citation>
    <scope>NUCLEOTIDE SEQUENCE</scope>
    <source>
        <strain evidence="5">AP01</strain>
        <tissue evidence="5">Mycelium</tissue>
    </source>
</reference>
<organism evidence="5 6">
    <name type="scientific">Asterophora parasitica</name>
    <dbReference type="NCBI Taxonomy" id="117018"/>
    <lineage>
        <taxon>Eukaryota</taxon>
        <taxon>Fungi</taxon>
        <taxon>Dikarya</taxon>
        <taxon>Basidiomycota</taxon>
        <taxon>Agaricomycotina</taxon>
        <taxon>Agaricomycetes</taxon>
        <taxon>Agaricomycetidae</taxon>
        <taxon>Agaricales</taxon>
        <taxon>Tricholomatineae</taxon>
        <taxon>Lyophyllaceae</taxon>
        <taxon>Asterophora</taxon>
    </lineage>
</organism>
<evidence type="ECO:0000256" key="3">
    <source>
        <dbReference type="PIRSR" id="PIRSR606689-1"/>
    </source>
</evidence>
<dbReference type="InterPro" id="IPR024156">
    <property type="entry name" value="Small_GTPase_ARF"/>
</dbReference>
<dbReference type="AlphaFoldDB" id="A0A9P7G634"/>
<evidence type="ECO:0008006" key="7">
    <source>
        <dbReference type="Google" id="ProtNLM"/>
    </source>
</evidence>
<dbReference type="OrthoDB" id="427186at2759"/>
<gene>
    <name evidence="5" type="ORF">DXG03_005111</name>
</gene>
<feature type="binding site" evidence="3">
    <location>
        <position position="43"/>
    </location>
    <ligand>
        <name>GTP</name>
        <dbReference type="ChEBI" id="CHEBI:37565"/>
    </ligand>
</feature>
<comment type="caution">
    <text evidence="5">The sequence shown here is derived from an EMBL/GenBank/DDBJ whole genome shotgun (WGS) entry which is preliminary data.</text>
</comment>
<dbReference type="PANTHER" id="PTHR11711">
    <property type="entry name" value="ADP RIBOSYLATION FACTOR-RELATED"/>
    <property type="match status" value="1"/>
</dbReference>
<keyword evidence="4" id="KW-0479">Metal-binding</keyword>
<dbReference type="GO" id="GO:0003924">
    <property type="term" value="F:GTPase activity"/>
    <property type="evidence" value="ECO:0007669"/>
    <property type="project" value="InterPro"/>
</dbReference>
<proteinExistence type="predicted"/>
<dbReference type="EMBL" id="JABCKV010000303">
    <property type="protein sequence ID" value="KAG5641485.1"/>
    <property type="molecule type" value="Genomic_DNA"/>
</dbReference>
<sequence>MLYLLKLGEIVQTIPSIGFNVETFEAPTSSGKYMKLEGWDVGGGCGSIVGSKIMVLYTARSDIIIWIVDSSDRTSLAESVDALEFILKDMDSERSKDGLSKNYPVLLFANKQDLPNVISIDEIRKAFAESLSGRTSAVFKTSLTTTDIEKTGLPDAFEWLRFALDTVSTGSGLPPPHSARAILEARSSTSQSEKLESWVTRTAMDSTPEDFIFQFQSLSLPSWDHYTHIRIAFLLLTTYGRQKGKNMIFDGIERYISESPQTRGRTFHVTMTYFWIQVVHLGIRNISPSTDLKASETVLPSSMTHIASPDQFGLFLVLNPYVADGNLWADYYSKGVMMSPAAKGGMVLPDIKPLPNLVVRDAI</sequence>
<dbReference type="Gene3D" id="3.40.50.300">
    <property type="entry name" value="P-loop containing nucleotide triphosphate hydrolases"/>
    <property type="match status" value="1"/>
</dbReference>
<keyword evidence="2 3" id="KW-0342">GTP-binding</keyword>
<evidence type="ECO:0000256" key="4">
    <source>
        <dbReference type="PIRSR" id="PIRSR606689-2"/>
    </source>
</evidence>
<dbReference type="Proteomes" id="UP000775547">
    <property type="component" value="Unassembled WGS sequence"/>
</dbReference>
<name>A0A9P7G634_9AGAR</name>
<feature type="binding site" evidence="4">
    <location>
        <position position="16"/>
    </location>
    <ligand>
        <name>Mg(2+)</name>
        <dbReference type="ChEBI" id="CHEBI:18420"/>
    </ligand>
</feature>
<evidence type="ECO:0000313" key="5">
    <source>
        <dbReference type="EMBL" id="KAG5641485.1"/>
    </source>
</evidence>
<protein>
    <recommendedName>
        <fullName evidence="7">GTP-binding protein</fullName>
    </recommendedName>
</protein>
<dbReference type="SUPFAM" id="SSF52540">
    <property type="entry name" value="P-loop containing nucleoside triphosphate hydrolases"/>
    <property type="match status" value="1"/>
</dbReference>
<dbReference type="InterPro" id="IPR027417">
    <property type="entry name" value="P-loop_NTPase"/>
</dbReference>
<dbReference type="PROSITE" id="PS51417">
    <property type="entry name" value="ARF"/>
    <property type="match status" value="1"/>
</dbReference>
<keyword evidence="4" id="KW-0460">Magnesium</keyword>
<evidence type="ECO:0000256" key="2">
    <source>
        <dbReference type="ARBA" id="ARBA00023134"/>
    </source>
</evidence>
<evidence type="ECO:0000256" key="1">
    <source>
        <dbReference type="ARBA" id="ARBA00022741"/>
    </source>
</evidence>
<dbReference type="Pfam" id="PF00025">
    <property type="entry name" value="Arf"/>
    <property type="match status" value="1"/>
</dbReference>
<dbReference type="GO" id="GO:0005525">
    <property type="term" value="F:GTP binding"/>
    <property type="evidence" value="ECO:0007669"/>
    <property type="project" value="UniProtKB-KW"/>
</dbReference>
<dbReference type="InterPro" id="IPR006689">
    <property type="entry name" value="Small_GTPase_ARF/SAR"/>
</dbReference>
<accession>A0A9P7G634</accession>
<feature type="binding site" evidence="3">
    <location>
        <begin position="110"/>
        <end position="113"/>
    </location>
    <ligand>
        <name>GTP</name>
        <dbReference type="ChEBI" id="CHEBI:37565"/>
    </ligand>
</feature>
<dbReference type="SMART" id="SM00177">
    <property type="entry name" value="ARF"/>
    <property type="match status" value="1"/>
</dbReference>
<keyword evidence="1 3" id="KW-0547">Nucleotide-binding</keyword>
<evidence type="ECO:0000313" key="6">
    <source>
        <dbReference type="Proteomes" id="UP000775547"/>
    </source>
</evidence>